<dbReference type="Gene3D" id="3.20.20.100">
    <property type="entry name" value="NADP-dependent oxidoreductase domain"/>
    <property type="match status" value="1"/>
</dbReference>
<keyword evidence="3" id="KW-0732">Signal</keyword>
<protein>
    <submittedName>
        <fullName evidence="5">Aldo/keto reductase/potassium channel subunit beta</fullName>
    </submittedName>
</protein>
<evidence type="ECO:0000256" key="2">
    <source>
        <dbReference type="ARBA" id="ARBA00023002"/>
    </source>
</evidence>
<accession>A0A2U1K8M5</accession>
<name>A0A2U1K8M5_ARTAN</name>
<dbReference type="PANTHER" id="PTHR43625">
    <property type="entry name" value="AFLATOXIN B1 ALDEHYDE REDUCTASE"/>
    <property type="match status" value="1"/>
</dbReference>
<gene>
    <name evidence="5" type="ORF">CTI12_AA631650</name>
</gene>
<evidence type="ECO:0000313" key="5">
    <source>
        <dbReference type="EMBL" id="PWA13667.1"/>
    </source>
</evidence>
<reference evidence="5 6" key="1">
    <citation type="journal article" date="2018" name="Mol. Plant">
        <title>The genome of Artemisia annua provides insight into the evolution of Asteraceae family and artemisinin biosynthesis.</title>
        <authorList>
            <person name="Shen Q."/>
            <person name="Zhang L."/>
            <person name="Liao Z."/>
            <person name="Wang S."/>
            <person name="Yan T."/>
            <person name="Shi P."/>
            <person name="Liu M."/>
            <person name="Fu X."/>
            <person name="Pan Q."/>
            <person name="Wang Y."/>
            <person name="Lv Z."/>
            <person name="Lu X."/>
            <person name="Zhang F."/>
            <person name="Jiang W."/>
            <person name="Ma Y."/>
            <person name="Chen M."/>
            <person name="Hao X."/>
            <person name="Li L."/>
            <person name="Tang Y."/>
            <person name="Lv G."/>
            <person name="Zhou Y."/>
            <person name="Sun X."/>
            <person name="Brodelius P.E."/>
            <person name="Rose J.K.C."/>
            <person name="Tang K."/>
        </authorList>
    </citation>
    <scope>NUCLEOTIDE SEQUENCE [LARGE SCALE GENOMIC DNA]</scope>
    <source>
        <strain evidence="6">cv. Huhao1</strain>
        <tissue evidence="5">Leaf</tissue>
    </source>
</reference>
<proteinExistence type="predicted"/>
<evidence type="ECO:0000313" key="6">
    <source>
        <dbReference type="Proteomes" id="UP000245207"/>
    </source>
</evidence>
<keyword evidence="2" id="KW-0560">Oxidoreductase</keyword>
<dbReference type="GO" id="GO:0005737">
    <property type="term" value="C:cytoplasm"/>
    <property type="evidence" value="ECO:0007669"/>
    <property type="project" value="TreeGrafter"/>
</dbReference>
<dbReference type="Pfam" id="PF00248">
    <property type="entry name" value="Aldo_ket_red"/>
    <property type="match status" value="1"/>
</dbReference>
<dbReference type="PANTHER" id="PTHR43625:SF55">
    <property type="entry name" value="PERAKINE REDUCTASE"/>
    <property type="match status" value="1"/>
</dbReference>
<evidence type="ECO:0000256" key="3">
    <source>
        <dbReference type="SAM" id="SignalP"/>
    </source>
</evidence>
<keyword evidence="5" id="KW-0813">Transport</keyword>
<dbReference type="STRING" id="35608.A0A2U1K8M5"/>
<comment type="caution">
    <text evidence="5">The sequence shown here is derived from an EMBL/GenBank/DDBJ whole genome shotgun (WGS) entry which is preliminary data.</text>
</comment>
<dbReference type="SUPFAM" id="SSF51430">
    <property type="entry name" value="NAD(P)-linked oxidoreductase"/>
    <property type="match status" value="1"/>
</dbReference>
<dbReference type="InterPro" id="IPR036812">
    <property type="entry name" value="NAD(P)_OxRdtase_dom_sf"/>
</dbReference>
<dbReference type="AlphaFoldDB" id="A0A2U1K8M5"/>
<evidence type="ECO:0000259" key="4">
    <source>
        <dbReference type="Pfam" id="PF00248"/>
    </source>
</evidence>
<dbReference type="InterPro" id="IPR023210">
    <property type="entry name" value="NADP_OxRdtase_dom"/>
</dbReference>
<keyword evidence="6" id="KW-1185">Reference proteome</keyword>
<feature type="chain" id="PRO_5015614344" evidence="3">
    <location>
        <begin position="22"/>
        <end position="89"/>
    </location>
</feature>
<dbReference type="EMBL" id="PKPP01036317">
    <property type="protein sequence ID" value="PWA13667.1"/>
    <property type="molecule type" value="Genomic_DNA"/>
</dbReference>
<keyword evidence="5" id="KW-0406">Ion transport</keyword>
<keyword evidence="5" id="KW-0407">Ion channel</keyword>
<dbReference type="InterPro" id="IPR050791">
    <property type="entry name" value="Aldo-Keto_reductase"/>
</dbReference>
<organism evidence="5 6">
    <name type="scientific">Artemisia annua</name>
    <name type="common">Sweet wormwood</name>
    <dbReference type="NCBI Taxonomy" id="35608"/>
    <lineage>
        <taxon>Eukaryota</taxon>
        <taxon>Viridiplantae</taxon>
        <taxon>Streptophyta</taxon>
        <taxon>Embryophyta</taxon>
        <taxon>Tracheophyta</taxon>
        <taxon>Spermatophyta</taxon>
        <taxon>Magnoliopsida</taxon>
        <taxon>eudicotyledons</taxon>
        <taxon>Gunneridae</taxon>
        <taxon>Pentapetalae</taxon>
        <taxon>asterids</taxon>
        <taxon>campanulids</taxon>
        <taxon>Asterales</taxon>
        <taxon>Asteraceae</taxon>
        <taxon>Asteroideae</taxon>
        <taxon>Anthemideae</taxon>
        <taxon>Artemisiinae</taxon>
        <taxon>Artemisia</taxon>
    </lineage>
</organism>
<dbReference type="GO" id="GO:0016491">
    <property type="term" value="F:oxidoreductase activity"/>
    <property type="evidence" value="ECO:0007669"/>
    <property type="project" value="UniProtKB-KW"/>
</dbReference>
<dbReference type="Proteomes" id="UP000245207">
    <property type="component" value="Unassembled WGS sequence"/>
</dbReference>
<keyword evidence="1" id="KW-0521">NADP</keyword>
<feature type="signal peptide" evidence="3">
    <location>
        <begin position="1"/>
        <end position="21"/>
    </location>
</feature>
<dbReference type="OrthoDB" id="37537at2759"/>
<evidence type="ECO:0000256" key="1">
    <source>
        <dbReference type="ARBA" id="ARBA00022857"/>
    </source>
</evidence>
<sequence length="89" mass="9702">MAQRKGCTLAQLALAWVLHQGDDVGPIPGTTKIQNLNENLGAVGVKLTDQDMAELESMASFKGDRMPKQILLNSYKNSDTPLLSSWNSE</sequence>
<feature type="domain" description="NADP-dependent oxidoreductase" evidence="4">
    <location>
        <begin position="1"/>
        <end position="58"/>
    </location>
</feature>
<dbReference type="GO" id="GO:0034220">
    <property type="term" value="P:monoatomic ion transmembrane transport"/>
    <property type="evidence" value="ECO:0007669"/>
    <property type="project" value="UniProtKB-KW"/>
</dbReference>